<evidence type="ECO:0000313" key="2">
    <source>
        <dbReference type="Proteomes" id="UP000494165"/>
    </source>
</evidence>
<comment type="caution">
    <text evidence="1">The sequence shown here is derived from an EMBL/GenBank/DDBJ whole genome shotgun (WGS) entry which is preliminary data.</text>
</comment>
<name>A0A8S1DKR3_9INSE</name>
<dbReference type="SMART" id="SM00248">
    <property type="entry name" value="ANK"/>
    <property type="match status" value="4"/>
</dbReference>
<dbReference type="AlphaFoldDB" id="A0A8S1DKR3"/>
<dbReference type="SUPFAM" id="SSF48403">
    <property type="entry name" value="Ankyrin repeat"/>
    <property type="match status" value="1"/>
</dbReference>
<sequence length="214" mass="24589">MCWKSQSYIFIWTFGRSSTCSNFMMRMLEGSELLHHMAAKSHLEGCKAVIEIDLVSPFILAEDSLNTVLHSTALNYKHGAQLVSYFVKLGVDPNKKNSYMESPLHLSLRVQNLRTAEQLLRCGADLMVELDGRNLLAYCVSMNNLPGANFVHQHDRKMIYRTEELECEAYDCHELVSWLKVVGKQQCGTFQSCRLLPNIFSLFVSKIRKIFNDW</sequence>
<dbReference type="InterPro" id="IPR036770">
    <property type="entry name" value="Ankyrin_rpt-contain_sf"/>
</dbReference>
<gene>
    <name evidence="1" type="ORF">CLODIP_2_CD06447</name>
</gene>
<dbReference type="Proteomes" id="UP000494165">
    <property type="component" value="Unassembled WGS sequence"/>
</dbReference>
<reference evidence="1 2" key="1">
    <citation type="submission" date="2020-04" db="EMBL/GenBank/DDBJ databases">
        <authorList>
            <person name="Alioto T."/>
            <person name="Alioto T."/>
            <person name="Gomez Garrido J."/>
        </authorList>
    </citation>
    <scope>NUCLEOTIDE SEQUENCE [LARGE SCALE GENOMIC DNA]</scope>
</reference>
<organism evidence="1 2">
    <name type="scientific">Cloeon dipterum</name>
    <dbReference type="NCBI Taxonomy" id="197152"/>
    <lineage>
        <taxon>Eukaryota</taxon>
        <taxon>Metazoa</taxon>
        <taxon>Ecdysozoa</taxon>
        <taxon>Arthropoda</taxon>
        <taxon>Hexapoda</taxon>
        <taxon>Insecta</taxon>
        <taxon>Pterygota</taxon>
        <taxon>Palaeoptera</taxon>
        <taxon>Ephemeroptera</taxon>
        <taxon>Pisciforma</taxon>
        <taxon>Baetidae</taxon>
        <taxon>Cloeon</taxon>
    </lineage>
</organism>
<evidence type="ECO:0000313" key="1">
    <source>
        <dbReference type="EMBL" id="CAB3380747.1"/>
    </source>
</evidence>
<dbReference type="Gene3D" id="1.25.40.20">
    <property type="entry name" value="Ankyrin repeat-containing domain"/>
    <property type="match status" value="1"/>
</dbReference>
<accession>A0A8S1DKR3</accession>
<dbReference type="OrthoDB" id="10252328at2759"/>
<proteinExistence type="predicted"/>
<dbReference type="InterPro" id="IPR002110">
    <property type="entry name" value="Ankyrin_rpt"/>
</dbReference>
<dbReference type="EMBL" id="CADEPI010000215">
    <property type="protein sequence ID" value="CAB3380747.1"/>
    <property type="molecule type" value="Genomic_DNA"/>
</dbReference>
<protein>
    <submittedName>
        <fullName evidence="1">Uncharacterized protein</fullName>
    </submittedName>
</protein>
<keyword evidence="2" id="KW-1185">Reference proteome</keyword>